<name>A0AA35ZI68_LACSI</name>
<dbReference type="PANTHER" id="PTHR31900">
    <property type="entry name" value="F-BOX/RNI SUPERFAMILY PROTEIN-RELATED"/>
    <property type="match status" value="1"/>
</dbReference>
<feature type="domain" description="F-box" evidence="1">
    <location>
        <begin position="23"/>
        <end position="63"/>
    </location>
</feature>
<accession>A0AA35ZI68</accession>
<reference evidence="2" key="1">
    <citation type="submission" date="2023-04" db="EMBL/GenBank/DDBJ databases">
        <authorList>
            <person name="Vijverberg K."/>
            <person name="Xiong W."/>
            <person name="Schranz E."/>
        </authorList>
    </citation>
    <scope>NUCLEOTIDE SEQUENCE</scope>
</reference>
<dbReference type="Pfam" id="PF00646">
    <property type="entry name" value="F-box"/>
    <property type="match status" value="1"/>
</dbReference>
<keyword evidence="3" id="KW-1185">Reference proteome</keyword>
<gene>
    <name evidence="2" type="ORF">LSALG_LOCUS31474</name>
</gene>
<dbReference type="Gene3D" id="3.80.10.10">
    <property type="entry name" value="Ribonuclease Inhibitor"/>
    <property type="match status" value="1"/>
</dbReference>
<evidence type="ECO:0000313" key="2">
    <source>
        <dbReference type="EMBL" id="CAI9292397.1"/>
    </source>
</evidence>
<evidence type="ECO:0000259" key="1">
    <source>
        <dbReference type="SMART" id="SM00256"/>
    </source>
</evidence>
<proteinExistence type="predicted"/>
<dbReference type="InterPro" id="IPR001810">
    <property type="entry name" value="F-box_dom"/>
</dbReference>
<dbReference type="EMBL" id="OX465083">
    <property type="protein sequence ID" value="CAI9292397.1"/>
    <property type="molecule type" value="Genomic_DNA"/>
</dbReference>
<sequence length="452" mass="52735">MKKSKGAKKSEGELDGVDMISNLPDHLLHLILSRLEGTQQSIRSSILSRRWRYLWTSVPSIDINYAHQLNHLPEWNSNREFVYWVFLNKPQHLESFRLWCANFNSMLTIRHWIHAAVMRKVKLLDLMFCPIDESEDIQVPHSLVTCASLEVLKLCLLGFRLCLPNIIGFQALRVLELTQVDLFGDDLLKYFLESCPLLEDLSLRDCSAYSLVISSPKLKNLRIDNREKAIDDDLDLDWKMCLSLKISCPKLVYLKLTGYVAMKFLFDSLYSLKKAVIHAQDLFRFEESTYDLFHDISKVESLSISLLCVEQCYWPDEDEPISLPNLKTLEITVDALHMLIPFLKCLPDLESLHLIFPKHVYGLNKWHLQEAEKINILTRRLKKVEFLEFDDEKQKLDLARALLEHGNELEGMIFSWGDETRFHKRSMKTMNRVSKFYKASSVVKLRSVIKVE</sequence>
<organism evidence="2 3">
    <name type="scientific">Lactuca saligna</name>
    <name type="common">Willowleaf lettuce</name>
    <dbReference type="NCBI Taxonomy" id="75948"/>
    <lineage>
        <taxon>Eukaryota</taxon>
        <taxon>Viridiplantae</taxon>
        <taxon>Streptophyta</taxon>
        <taxon>Embryophyta</taxon>
        <taxon>Tracheophyta</taxon>
        <taxon>Spermatophyta</taxon>
        <taxon>Magnoliopsida</taxon>
        <taxon>eudicotyledons</taxon>
        <taxon>Gunneridae</taxon>
        <taxon>Pentapetalae</taxon>
        <taxon>asterids</taxon>
        <taxon>campanulids</taxon>
        <taxon>Asterales</taxon>
        <taxon>Asteraceae</taxon>
        <taxon>Cichorioideae</taxon>
        <taxon>Cichorieae</taxon>
        <taxon>Lactucinae</taxon>
        <taxon>Lactuca</taxon>
    </lineage>
</organism>
<dbReference type="InterPro" id="IPR036047">
    <property type="entry name" value="F-box-like_dom_sf"/>
</dbReference>
<dbReference type="InterPro" id="IPR050232">
    <property type="entry name" value="FBL13/AtMIF1-like"/>
</dbReference>
<dbReference type="PANTHER" id="PTHR31900:SF27">
    <property type="entry name" value="FBD DOMAIN-CONTAINING PROTEIN"/>
    <property type="match status" value="1"/>
</dbReference>
<dbReference type="AlphaFoldDB" id="A0AA35ZI68"/>
<dbReference type="Pfam" id="PF24758">
    <property type="entry name" value="LRR_At5g56370"/>
    <property type="match status" value="1"/>
</dbReference>
<protein>
    <recommendedName>
        <fullName evidence="1">F-box domain-containing protein</fullName>
    </recommendedName>
</protein>
<dbReference type="SUPFAM" id="SSF52047">
    <property type="entry name" value="RNI-like"/>
    <property type="match status" value="1"/>
</dbReference>
<dbReference type="InterPro" id="IPR032675">
    <property type="entry name" value="LRR_dom_sf"/>
</dbReference>
<dbReference type="InterPro" id="IPR055411">
    <property type="entry name" value="LRR_FXL15/At3g58940/PEG3-like"/>
</dbReference>
<dbReference type="Proteomes" id="UP001177003">
    <property type="component" value="Chromosome 7"/>
</dbReference>
<evidence type="ECO:0000313" key="3">
    <source>
        <dbReference type="Proteomes" id="UP001177003"/>
    </source>
</evidence>
<dbReference type="SMART" id="SM00256">
    <property type="entry name" value="FBOX"/>
    <property type="match status" value="1"/>
</dbReference>
<dbReference type="SUPFAM" id="SSF81383">
    <property type="entry name" value="F-box domain"/>
    <property type="match status" value="1"/>
</dbReference>